<evidence type="ECO:0000256" key="2">
    <source>
        <dbReference type="ARBA" id="ARBA00022803"/>
    </source>
</evidence>
<dbReference type="OrthoDB" id="9816462at2"/>
<dbReference type="Pfam" id="PF13181">
    <property type="entry name" value="TPR_8"/>
    <property type="match status" value="3"/>
</dbReference>
<dbReference type="RefSeq" id="WP_058258618.1">
    <property type="nucleotide sequence ID" value="NZ_LN879430.1"/>
</dbReference>
<evidence type="ECO:0000313" key="6">
    <source>
        <dbReference type="Proteomes" id="UP000196053"/>
    </source>
</evidence>
<dbReference type="PROSITE" id="PS50293">
    <property type="entry name" value="TPR_REGION"/>
    <property type="match status" value="2"/>
</dbReference>
<organism evidence="5 6">
    <name type="scientific">Herbinix luporum</name>
    <dbReference type="NCBI Taxonomy" id="1679721"/>
    <lineage>
        <taxon>Bacteria</taxon>
        <taxon>Bacillati</taxon>
        <taxon>Bacillota</taxon>
        <taxon>Clostridia</taxon>
        <taxon>Lachnospirales</taxon>
        <taxon>Lachnospiraceae</taxon>
        <taxon>Herbinix</taxon>
    </lineage>
</organism>
<dbReference type="InterPro" id="IPR051685">
    <property type="entry name" value="Ycf3/AcsC/BcsC/TPR_MFPF"/>
</dbReference>
<evidence type="ECO:0000256" key="1">
    <source>
        <dbReference type="ARBA" id="ARBA00022737"/>
    </source>
</evidence>
<feature type="repeat" description="TPR" evidence="3">
    <location>
        <begin position="681"/>
        <end position="714"/>
    </location>
</feature>
<dbReference type="KEGG" id="hsd:SD1D_1824"/>
<dbReference type="Gene3D" id="1.25.40.10">
    <property type="entry name" value="Tetratricopeptide repeat domain"/>
    <property type="match status" value="5"/>
</dbReference>
<gene>
    <name evidence="5" type="ORF">SD1D_1824</name>
</gene>
<dbReference type="PANTHER" id="PTHR44943:SF8">
    <property type="entry name" value="TPR REPEAT-CONTAINING PROTEIN MJ0263"/>
    <property type="match status" value="1"/>
</dbReference>
<dbReference type="Pfam" id="PF14559">
    <property type="entry name" value="TPR_19"/>
    <property type="match status" value="2"/>
</dbReference>
<evidence type="ECO:0008006" key="7">
    <source>
        <dbReference type="Google" id="ProtNLM"/>
    </source>
</evidence>
<feature type="coiled-coil region" evidence="4">
    <location>
        <begin position="326"/>
        <end position="353"/>
    </location>
</feature>
<keyword evidence="4" id="KW-0175">Coiled coil</keyword>
<feature type="repeat" description="TPR" evidence="3">
    <location>
        <begin position="251"/>
        <end position="284"/>
    </location>
</feature>
<dbReference type="InterPro" id="IPR019734">
    <property type="entry name" value="TPR_rpt"/>
</dbReference>
<evidence type="ECO:0000256" key="3">
    <source>
        <dbReference type="PROSITE-ProRule" id="PRU00339"/>
    </source>
</evidence>
<dbReference type="PANTHER" id="PTHR44943">
    <property type="entry name" value="CELLULOSE SYNTHASE OPERON PROTEIN C"/>
    <property type="match status" value="1"/>
</dbReference>
<proteinExistence type="predicted"/>
<dbReference type="Pfam" id="PF00515">
    <property type="entry name" value="TPR_1"/>
    <property type="match status" value="1"/>
</dbReference>
<keyword evidence="2 3" id="KW-0802">TPR repeat</keyword>
<feature type="repeat" description="TPR" evidence="3">
    <location>
        <begin position="1067"/>
        <end position="1100"/>
    </location>
</feature>
<dbReference type="SUPFAM" id="SSF48452">
    <property type="entry name" value="TPR-like"/>
    <property type="match status" value="4"/>
</dbReference>
<feature type="coiled-coil region" evidence="4">
    <location>
        <begin position="574"/>
        <end position="608"/>
    </location>
</feature>
<sequence length="1123" mass="133683">MDKKIWEVLGIEETKDEEKIIQAYRDKLIAVNPEDDAKGFMQLRAAYEEALRFVNEPEQEEIRQEKNDVDLWIDKIAGIYSSLDSRRDEKAWEELFRDDICIGLDTSIEAREKLLVFLMDHYYLPHRIWKLMDREFDIVADKEDLYEIFPRNFIDYVVNQITVEGFLDFTLFDYKEGEEADEYIRTYFQLKSSLDENKLDDCQKIIDDLKKYQTHHPYEDVEKIRYYLLTDRLEEVENLAKTLVNRYQDDGYILSVYGKLKSKQELYDEASNWYQRVLELYPDYYWAKIGLVECLYKKKKYTEAKDLALKLLNQYYHDETISSYLIEINEILIQRYQEKLKQKQDNKIKLELAWCYFQNEKLDDCINLLEELPDTARREYDFINLYGRAYLALGKYDLALDKLKVWLQAILDTKKDDSEEAKKRYGRLGYAYYSIGLCYTNLQAYDEAVFYYQKSIEVEERIHEKLVAMERLAYTYLKAKNYKECIKTCENIIEISRDYYPAYLLRQEAFYDLHNDQEVINDYYRAVEIYPGYIRPYLYAIKVYIRHNQYEDAKAVAEAARKAGLESNEFKLLCVKLIRLRDNTEEEREEAIQECIKLKESLKEDDNDIEDPSLIDFELALLYAQSNQYGQALALIDSIIEKKPDEYFYVLIKAGLLKDIGKYKSAIDLFNSLLEKNPENLRIYYELGFCYYENNNREKALEVFHKILEINPEYANVNDKIADIYHTMLNETKKLEYYKKALPYADKQVEIAGSDNYYVNRGLLHMDAYEFDKALSDFYRALEINPDDWIAYNNAGCTHMFMRNMDKAIEILKEAVAKTSIEDNRLPYGNLAKCYYIIKEYDKALKYYEELHRLYPTTALYIEYISEIYKIKGDLHSSIKWLYKLKDIDSKNQGTIENELGKIYFLQGNTDKAYNHYKLSLAYDSLSNYMDYAEFLLLNYDYNYSLSIIKEAFKSIKTKDKSYIKTCKKAAVLYLSVELFKGNLSKRLKNKFKKKAKKLAIDGIKTIYKFYNNSIESYYEFPSNRVDRLADLASIYLSMGDEQGAEYYLKMGLESLPCRKCIYEKCVKLYEVYGILYEIRDQLDKAIECYKIILKENPGNMTYIKRLENAEEKYKAQLKENVK</sequence>
<dbReference type="InterPro" id="IPR013105">
    <property type="entry name" value="TPR_2"/>
</dbReference>
<accession>A0A0K8J6W3</accession>
<dbReference type="AlphaFoldDB" id="A0A0K8J6W3"/>
<keyword evidence="6" id="KW-1185">Reference proteome</keyword>
<protein>
    <recommendedName>
        <fullName evidence="7">Tetratricopeptide repeat protein</fullName>
    </recommendedName>
</protein>
<keyword evidence="1" id="KW-0677">Repeat</keyword>
<name>A0A0K8J6W3_9FIRM</name>
<feature type="repeat" description="TPR" evidence="3">
    <location>
        <begin position="825"/>
        <end position="858"/>
    </location>
</feature>
<feature type="repeat" description="TPR" evidence="3">
    <location>
        <begin position="429"/>
        <end position="462"/>
    </location>
</feature>
<dbReference type="Pfam" id="PF07719">
    <property type="entry name" value="TPR_2"/>
    <property type="match status" value="1"/>
</dbReference>
<dbReference type="InterPro" id="IPR011990">
    <property type="entry name" value="TPR-like_helical_dom_sf"/>
</dbReference>
<dbReference type="SMART" id="SM00028">
    <property type="entry name" value="TPR"/>
    <property type="match status" value="13"/>
</dbReference>
<evidence type="ECO:0000256" key="4">
    <source>
        <dbReference type="SAM" id="Coils"/>
    </source>
</evidence>
<reference evidence="6" key="1">
    <citation type="submission" date="2015-09" db="EMBL/GenBank/DDBJ databases">
        <authorList>
            <person name="Wibberg D."/>
        </authorList>
    </citation>
    <scope>NUCLEOTIDE SEQUENCE [LARGE SCALE GENOMIC DNA]</scope>
    <source>
        <strain evidence="6">SD1D</strain>
    </source>
</reference>
<dbReference type="PROSITE" id="PS50005">
    <property type="entry name" value="TPR"/>
    <property type="match status" value="6"/>
</dbReference>
<dbReference type="Proteomes" id="UP000196053">
    <property type="component" value="Chromosome I"/>
</dbReference>
<dbReference type="EMBL" id="LN879430">
    <property type="protein sequence ID" value="CUH93366.1"/>
    <property type="molecule type" value="Genomic_DNA"/>
</dbReference>
<evidence type="ECO:0000313" key="5">
    <source>
        <dbReference type="EMBL" id="CUH93366.1"/>
    </source>
</evidence>
<feature type="repeat" description="TPR" evidence="3">
    <location>
        <begin position="755"/>
        <end position="788"/>
    </location>
</feature>